<proteinExistence type="inferred from homology"/>
<evidence type="ECO:0000256" key="1">
    <source>
        <dbReference type="ARBA" id="ARBA00044945"/>
    </source>
</evidence>
<evidence type="ECO:0000256" key="3">
    <source>
        <dbReference type="ARBA" id="ARBA00045001"/>
    </source>
</evidence>
<accession>G9ET71</accession>
<dbReference type="InterPro" id="IPR025961">
    <property type="entry name" value="Metal_resist"/>
</dbReference>
<dbReference type="Pfam" id="PF13801">
    <property type="entry name" value="Metal_resist"/>
    <property type="match status" value="1"/>
</dbReference>
<dbReference type="InParanoid" id="G9ET71"/>
<dbReference type="STRING" id="658187.LDG_8500"/>
<dbReference type="eggNOG" id="ENOG50305U2">
    <property type="taxonomic scope" value="Bacteria"/>
</dbReference>
<sequence length="145" mass="16608">MYMKRLLLVNCFACALLGASVVFAQPATEKVNAPLQKAGQCRQHVAKMLTPEQRTELQQIRKDMRVQLLPLIKEKRVLKLQIMGKIATPNVQWSEVASLVDKNNANNAKIAMLVAKTRFETYHKLGILMPLRHHHCHHFKNFAKK</sequence>
<evidence type="ECO:0000256" key="2">
    <source>
        <dbReference type="ARBA" id="ARBA00044983"/>
    </source>
</evidence>
<dbReference type="EMBL" id="JH413847">
    <property type="protein sequence ID" value="EHL29538.1"/>
    <property type="molecule type" value="Genomic_DNA"/>
</dbReference>
<evidence type="ECO:0000313" key="5">
    <source>
        <dbReference type="EMBL" id="EHL29538.1"/>
    </source>
</evidence>
<dbReference type="HOGENOM" id="CLU_1784462_0_0_6"/>
<evidence type="ECO:0000313" key="6">
    <source>
        <dbReference type="Proteomes" id="UP000002770"/>
    </source>
</evidence>
<comment type="similarity">
    <text evidence="1">Belongs to the ZraP family.</text>
</comment>
<keyword evidence="6" id="KW-1185">Reference proteome</keyword>
<feature type="chain" id="PRO_5003521388" description="Signaling pathway modulator ZraP" evidence="4">
    <location>
        <begin position="25"/>
        <end position="145"/>
    </location>
</feature>
<dbReference type="RefSeq" id="WP_006872375.1">
    <property type="nucleotide sequence ID" value="NZ_JH413847.1"/>
</dbReference>
<feature type="signal peptide" evidence="4">
    <location>
        <begin position="1"/>
        <end position="24"/>
    </location>
</feature>
<name>G9ET71_9GAMM</name>
<organism evidence="5 6">
    <name type="scientific">Legionella drancourtii LLAP12</name>
    <dbReference type="NCBI Taxonomy" id="658187"/>
    <lineage>
        <taxon>Bacteria</taxon>
        <taxon>Pseudomonadati</taxon>
        <taxon>Pseudomonadota</taxon>
        <taxon>Gammaproteobacteria</taxon>
        <taxon>Legionellales</taxon>
        <taxon>Legionellaceae</taxon>
        <taxon>Legionella</taxon>
    </lineage>
</organism>
<protein>
    <recommendedName>
        <fullName evidence="2">Signaling pathway modulator ZraP</fullName>
    </recommendedName>
    <alternativeName>
        <fullName evidence="3">Zinc resistance-associated protein</fullName>
    </alternativeName>
</protein>
<gene>
    <name evidence="5" type="ORF">LDG_8500</name>
</gene>
<dbReference type="Gene3D" id="1.20.120.1490">
    <property type="match status" value="1"/>
</dbReference>
<keyword evidence="4" id="KW-0732">Signal</keyword>
<dbReference type="AlphaFoldDB" id="G9ET71"/>
<evidence type="ECO:0000256" key="4">
    <source>
        <dbReference type="SAM" id="SignalP"/>
    </source>
</evidence>
<dbReference type="OrthoDB" id="5651290at2"/>
<dbReference type="Proteomes" id="UP000002770">
    <property type="component" value="Unassembled WGS sequence"/>
</dbReference>
<reference evidence="5 6" key="1">
    <citation type="journal article" date="2011" name="BMC Genomics">
        <title>Insight into cross-talk between intra-amoebal pathogens.</title>
        <authorList>
            <person name="Gimenez G."/>
            <person name="Bertelli C."/>
            <person name="Moliner C."/>
            <person name="Robert C."/>
            <person name="Raoult D."/>
            <person name="Fournier P.E."/>
            <person name="Greub G."/>
        </authorList>
    </citation>
    <scope>NUCLEOTIDE SEQUENCE [LARGE SCALE GENOMIC DNA]</scope>
    <source>
        <strain evidence="5 6">LLAP12</strain>
    </source>
</reference>